<dbReference type="GO" id="GO:0006829">
    <property type="term" value="P:zinc ion transport"/>
    <property type="evidence" value="ECO:0007669"/>
    <property type="project" value="UniProtKB-KW"/>
</dbReference>
<protein>
    <recommendedName>
        <fullName evidence="12">High-affinity zinc uptake system membrane protein ZnuB</fullName>
    </recommendedName>
</protein>
<feature type="transmembrane region" description="Helical" evidence="14">
    <location>
        <begin position="45"/>
        <end position="78"/>
    </location>
</feature>
<name>A0A1I7NQD2_9HYPH</name>
<feature type="transmembrane region" description="Helical" evidence="14">
    <location>
        <begin position="12"/>
        <end position="33"/>
    </location>
</feature>
<evidence type="ECO:0000256" key="5">
    <source>
        <dbReference type="ARBA" id="ARBA00022475"/>
    </source>
</evidence>
<dbReference type="GO" id="GO:0010043">
    <property type="term" value="P:response to zinc ion"/>
    <property type="evidence" value="ECO:0007669"/>
    <property type="project" value="TreeGrafter"/>
</dbReference>
<reference evidence="16" key="1">
    <citation type="submission" date="2016-10" db="EMBL/GenBank/DDBJ databases">
        <authorList>
            <person name="Varghese N."/>
            <person name="Submissions S."/>
        </authorList>
    </citation>
    <scope>NUCLEOTIDE SEQUENCE [LARGE SCALE GENOMIC DNA]</scope>
    <source>
        <strain evidence="16">DSM 1565</strain>
    </source>
</reference>
<feature type="transmembrane region" description="Helical" evidence="14">
    <location>
        <begin position="218"/>
        <end position="237"/>
    </location>
</feature>
<dbReference type="Gene3D" id="1.10.3470.10">
    <property type="entry name" value="ABC transporter involved in vitamin B12 uptake, BtuC"/>
    <property type="match status" value="1"/>
</dbReference>
<keyword evidence="9 14" id="KW-1133">Transmembrane helix</keyword>
<evidence type="ECO:0000256" key="6">
    <source>
        <dbReference type="ARBA" id="ARBA00022692"/>
    </source>
</evidence>
<dbReference type="Pfam" id="PF00950">
    <property type="entry name" value="ABC-3"/>
    <property type="match status" value="1"/>
</dbReference>
<evidence type="ECO:0000256" key="1">
    <source>
        <dbReference type="ARBA" id="ARBA00002313"/>
    </source>
</evidence>
<evidence type="ECO:0000256" key="12">
    <source>
        <dbReference type="ARBA" id="ARBA00040080"/>
    </source>
</evidence>
<comment type="similarity">
    <text evidence="3 13">Belongs to the ABC-3 integral membrane protein family.</text>
</comment>
<evidence type="ECO:0000256" key="8">
    <source>
        <dbReference type="ARBA" id="ARBA00022906"/>
    </source>
</evidence>
<evidence type="ECO:0000256" key="10">
    <source>
        <dbReference type="ARBA" id="ARBA00023065"/>
    </source>
</evidence>
<feature type="transmembrane region" description="Helical" evidence="14">
    <location>
        <begin position="132"/>
        <end position="149"/>
    </location>
</feature>
<dbReference type="InterPro" id="IPR037294">
    <property type="entry name" value="ABC_BtuC-like"/>
</dbReference>
<dbReference type="OrthoDB" id="9783937at2"/>
<keyword evidence="7" id="KW-0862">Zinc</keyword>
<keyword evidence="16" id="KW-1185">Reference proteome</keyword>
<accession>A0A1I7NQD2</accession>
<feature type="transmembrane region" description="Helical" evidence="14">
    <location>
        <begin position="178"/>
        <end position="206"/>
    </location>
</feature>
<organism evidence="15 16">
    <name type="scientific">Hyphomicrobium facile</name>
    <dbReference type="NCBI Taxonomy" id="51670"/>
    <lineage>
        <taxon>Bacteria</taxon>
        <taxon>Pseudomonadati</taxon>
        <taxon>Pseudomonadota</taxon>
        <taxon>Alphaproteobacteria</taxon>
        <taxon>Hyphomicrobiales</taxon>
        <taxon>Hyphomicrobiaceae</taxon>
        <taxon>Hyphomicrobium</taxon>
    </lineage>
</organism>
<dbReference type="GO" id="GO:0055085">
    <property type="term" value="P:transmembrane transport"/>
    <property type="evidence" value="ECO:0007669"/>
    <property type="project" value="InterPro"/>
</dbReference>
<keyword evidence="4 13" id="KW-0813">Transport</keyword>
<feature type="transmembrane region" description="Helical" evidence="14">
    <location>
        <begin position="98"/>
        <end position="120"/>
    </location>
</feature>
<evidence type="ECO:0000313" key="16">
    <source>
        <dbReference type="Proteomes" id="UP000199423"/>
    </source>
</evidence>
<keyword evidence="8" id="KW-0864">Zinc transport</keyword>
<dbReference type="PANTHER" id="PTHR30477">
    <property type="entry name" value="ABC-TRANSPORTER METAL-BINDING PROTEIN"/>
    <property type="match status" value="1"/>
</dbReference>
<keyword evidence="11 14" id="KW-0472">Membrane</keyword>
<comment type="subcellular location">
    <subcellularLocation>
        <location evidence="2 13">Cell membrane</location>
        <topology evidence="2 13">Multi-pass membrane protein</topology>
    </subcellularLocation>
</comment>
<dbReference type="GO" id="GO:0043190">
    <property type="term" value="C:ATP-binding cassette (ABC) transporter complex"/>
    <property type="evidence" value="ECO:0007669"/>
    <property type="project" value="InterPro"/>
</dbReference>
<evidence type="ECO:0000256" key="9">
    <source>
        <dbReference type="ARBA" id="ARBA00022989"/>
    </source>
</evidence>
<keyword evidence="5" id="KW-1003">Cell membrane</keyword>
<dbReference type="SUPFAM" id="SSF81345">
    <property type="entry name" value="ABC transporter involved in vitamin B12 uptake, BtuC"/>
    <property type="match status" value="1"/>
</dbReference>
<evidence type="ECO:0000256" key="11">
    <source>
        <dbReference type="ARBA" id="ARBA00023136"/>
    </source>
</evidence>
<comment type="function">
    <text evidence="1">Involved in the high-affinity zinc uptake transport system.</text>
</comment>
<evidence type="ECO:0000256" key="2">
    <source>
        <dbReference type="ARBA" id="ARBA00004651"/>
    </source>
</evidence>
<evidence type="ECO:0000256" key="14">
    <source>
        <dbReference type="SAM" id="Phobius"/>
    </source>
</evidence>
<dbReference type="STRING" id="51670.SAMN04488557_2772"/>
<dbReference type="PANTHER" id="PTHR30477:SF23">
    <property type="entry name" value="HIGH-AFFINITY ZINC UPTAKE SYSTEM MEMBRANE PROTEIN ZNUB"/>
    <property type="match status" value="1"/>
</dbReference>
<feature type="transmembrane region" description="Helical" evidence="14">
    <location>
        <begin position="243"/>
        <end position="264"/>
    </location>
</feature>
<proteinExistence type="inferred from homology"/>
<dbReference type="AlphaFoldDB" id="A0A1I7NQD2"/>
<evidence type="ECO:0000256" key="3">
    <source>
        <dbReference type="ARBA" id="ARBA00008034"/>
    </source>
</evidence>
<dbReference type="RefSeq" id="WP_092868341.1">
    <property type="nucleotide sequence ID" value="NZ_FPCH01000003.1"/>
</dbReference>
<dbReference type="EMBL" id="FPCH01000003">
    <property type="protein sequence ID" value="SFV36790.1"/>
    <property type="molecule type" value="Genomic_DNA"/>
</dbReference>
<evidence type="ECO:0000256" key="13">
    <source>
        <dbReference type="RuleBase" id="RU003943"/>
    </source>
</evidence>
<dbReference type="InterPro" id="IPR001626">
    <property type="entry name" value="ABC_TroCD"/>
</dbReference>
<evidence type="ECO:0000256" key="4">
    <source>
        <dbReference type="ARBA" id="ARBA00022448"/>
    </source>
</evidence>
<keyword evidence="10" id="KW-0406">Ion transport</keyword>
<gene>
    <name evidence="15" type="ORF">SAMN04488557_2772</name>
</gene>
<evidence type="ECO:0000256" key="7">
    <source>
        <dbReference type="ARBA" id="ARBA00022833"/>
    </source>
</evidence>
<dbReference type="Proteomes" id="UP000199423">
    <property type="component" value="Unassembled WGS sequence"/>
</dbReference>
<evidence type="ECO:0000313" key="15">
    <source>
        <dbReference type="EMBL" id="SFV36790.1"/>
    </source>
</evidence>
<keyword evidence="6 13" id="KW-0812">Transmembrane</keyword>
<sequence>MFDWPEPFVWRALFAAVGLAIIAAPLGCIVVWRRMSYVGETLSQAGLLGVALGLAANVDLTFSVILAAIAAAGVLTLLSRQQMVPLDSALGLMHHATLALGIAAIALVKGPAIDLMSYLFGDVFAVTATDLYWIYGGGAVVVAVTLYLWQPLVRLSLHEDLATAEGINPRLPRAAFDLLLAVVIAVAMKIVGILLVMAFLVVPAVAARPLSETPERMAVLAGAMAILGVILGLWLSLSSDAPGGPSIVIALCTIASISLLAGSLRRR</sequence>